<dbReference type="Proteomes" id="UP000063275">
    <property type="component" value="Chromosome"/>
</dbReference>
<dbReference type="PANTHER" id="PTHR21716">
    <property type="entry name" value="TRANSMEMBRANE PROTEIN"/>
    <property type="match status" value="1"/>
</dbReference>
<feature type="transmembrane region" description="Helical" evidence="8">
    <location>
        <begin position="320"/>
        <end position="353"/>
    </location>
</feature>
<evidence type="ECO:0000313" key="9">
    <source>
        <dbReference type="EMBL" id="ALQ40807.1"/>
    </source>
</evidence>
<evidence type="ECO:0000256" key="5">
    <source>
        <dbReference type="ARBA" id="ARBA00022692"/>
    </source>
</evidence>
<name>A0A0S2ZPP7_9FUSO</name>
<organism evidence="9">
    <name type="scientific">Fusobacterium hwasookii ChDC F174</name>
    <dbReference type="NCBI Taxonomy" id="1307442"/>
    <lineage>
        <taxon>Bacteria</taxon>
        <taxon>Fusobacteriati</taxon>
        <taxon>Fusobacteriota</taxon>
        <taxon>Fusobacteriia</taxon>
        <taxon>Fusobacteriales</taxon>
        <taxon>Fusobacteriaceae</taxon>
        <taxon>Fusobacterium</taxon>
    </lineage>
</organism>
<dbReference type="GeneID" id="60660105"/>
<evidence type="ECO:0000256" key="1">
    <source>
        <dbReference type="ARBA" id="ARBA00004651"/>
    </source>
</evidence>
<evidence type="ECO:0000256" key="3">
    <source>
        <dbReference type="ARBA" id="ARBA00022448"/>
    </source>
</evidence>
<feature type="transmembrane region" description="Helical" evidence="8">
    <location>
        <begin position="264"/>
        <end position="283"/>
    </location>
</feature>
<feature type="transmembrane region" description="Helical" evidence="8">
    <location>
        <begin position="72"/>
        <end position="93"/>
    </location>
</feature>
<keyword evidence="5 8" id="KW-0812">Transmembrane</keyword>
<reference evidence="9 10" key="1">
    <citation type="submission" date="2015-11" db="EMBL/GenBank/DDBJ databases">
        <authorList>
            <person name="Zhang Y."/>
            <person name="Guo Z."/>
        </authorList>
    </citation>
    <scope>NUCLEOTIDE SEQUENCE [LARGE SCALE GENOMIC DNA]</scope>
    <source>
        <strain evidence="9 10">ChDC F174</strain>
    </source>
</reference>
<keyword evidence="7 8" id="KW-0472">Membrane</keyword>
<evidence type="ECO:0000256" key="8">
    <source>
        <dbReference type="SAM" id="Phobius"/>
    </source>
</evidence>
<dbReference type="PANTHER" id="PTHR21716:SF53">
    <property type="entry name" value="PERMEASE PERM-RELATED"/>
    <property type="match status" value="1"/>
</dbReference>
<feature type="transmembrane region" description="Helical" evidence="8">
    <location>
        <begin position="222"/>
        <end position="244"/>
    </location>
</feature>
<evidence type="ECO:0000256" key="2">
    <source>
        <dbReference type="ARBA" id="ARBA00009773"/>
    </source>
</evidence>
<dbReference type="EMBL" id="CP013331">
    <property type="protein sequence ID" value="ALQ40807.1"/>
    <property type="molecule type" value="Genomic_DNA"/>
</dbReference>
<dbReference type="GO" id="GO:0005886">
    <property type="term" value="C:plasma membrane"/>
    <property type="evidence" value="ECO:0007669"/>
    <property type="project" value="UniProtKB-SubCell"/>
</dbReference>
<feature type="transmembrane region" description="Helical" evidence="8">
    <location>
        <begin position="7"/>
        <end position="24"/>
    </location>
</feature>
<dbReference type="AlphaFoldDB" id="A0A0S2ZPP7"/>
<gene>
    <name evidence="9" type="ORF">RN87_09780</name>
</gene>
<feature type="transmembrane region" description="Helical" evidence="8">
    <location>
        <begin position="164"/>
        <end position="186"/>
    </location>
</feature>
<feature type="transmembrane region" description="Helical" evidence="8">
    <location>
        <begin position="290"/>
        <end position="308"/>
    </location>
</feature>
<evidence type="ECO:0000313" key="10">
    <source>
        <dbReference type="Proteomes" id="UP000063275"/>
    </source>
</evidence>
<proteinExistence type="inferred from homology"/>
<evidence type="ECO:0000256" key="7">
    <source>
        <dbReference type="ARBA" id="ARBA00023136"/>
    </source>
</evidence>
<dbReference type="RefSeq" id="WP_005918274.1">
    <property type="nucleotide sequence ID" value="NZ_ATKF01000118.1"/>
</dbReference>
<dbReference type="Pfam" id="PF01594">
    <property type="entry name" value="AI-2E_transport"/>
    <property type="match status" value="1"/>
</dbReference>
<dbReference type="GO" id="GO:0055085">
    <property type="term" value="P:transmembrane transport"/>
    <property type="evidence" value="ECO:0007669"/>
    <property type="project" value="TreeGrafter"/>
</dbReference>
<sequence length="365" mass="40510">MNLKNILKIIGIILIFVILQSYFMNPENLVSIIGKWKNYFMTIIMSIFIAILLEPIVKYLKKKSKMKMNDVLAISLSVTLVVLIFVILASIIIPEIVSSIKELNNVYPYLSEKATTIGKKIIDYLAKKDIYTIDVNKIDSYFTNFVKNNITGIQDIVTMIISGLIGWTIGFTNLFLAFVLAFLILLDKKHLIKTLENIIIIIFGVKNTPYIMKKLKLSKDIFLSYVSGKIIVSAIVGLCVYIILLITGTPYAALSAILLGVGNMIPYVGSIVGGIIAFFLILLVAPIKTIILLIAIIISQLVDGFIVGPKVIGDKVGLNTFWVMVSMIIFGNLFGLVGMFLGTPILSIIRLFYIDLLKAKQGGEQ</sequence>
<comment type="similarity">
    <text evidence="2">Belongs to the autoinducer-2 exporter (AI-2E) (TC 2.A.86) family.</text>
</comment>
<keyword evidence="6 8" id="KW-1133">Transmembrane helix</keyword>
<feature type="transmembrane region" description="Helical" evidence="8">
    <location>
        <begin position="39"/>
        <end position="60"/>
    </location>
</feature>
<accession>A0A0S2ZPP7</accession>
<keyword evidence="3" id="KW-0813">Transport</keyword>
<evidence type="ECO:0000256" key="6">
    <source>
        <dbReference type="ARBA" id="ARBA00022989"/>
    </source>
</evidence>
<comment type="subcellular location">
    <subcellularLocation>
        <location evidence="1">Cell membrane</location>
        <topology evidence="1">Multi-pass membrane protein</topology>
    </subcellularLocation>
</comment>
<evidence type="ECO:0000256" key="4">
    <source>
        <dbReference type="ARBA" id="ARBA00022475"/>
    </source>
</evidence>
<protein>
    <submittedName>
        <fullName evidence="9">Permease</fullName>
    </submittedName>
</protein>
<dbReference type="KEGG" id="fhw:RN87_09780"/>
<dbReference type="OrthoDB" id="9793390at2"/>
<dbReference type="InterPro" id="IPR002549">
    <property type="entry name" value="AI-2E-like"/>
</dbReference>
<keyword evidence="4" id="KW-1003">Cell membrane</keyword>